<dbReference type="Pfam" id="PF00172">
    <property type="entry name" value="Zn_clus"/>
    <property type="match status" value="1"/>
</dbReference>
<comment type="caution">
    <text evidence="3">The sequence shown here is derived from an EMBL/GenBank/DDBJ whole genome shotgun (WGS) entry which is preliminary data.</text>
</comment>
<dbReference type="RefSeq" id="XP_046012033.1">
    <property type="nucleotide sequence ID" value="XM_046151274.1"/>
</dbReference>
<keyword evidence="4" id="KW-1185">Reference proteome</keyword>
<dbReference type="SMART" id="SM00066">
    <property type="entry name" value="GAL4"/>
    <property type="match status" value="1"/>
</dbReference>
<keyword evidence="1" id="KW-0539">Nucleus</keyword>
<dbReference type="Gene3D" id="4.10.240.10">
    <property type="entry name" value="Zn(2)-C6 fungal-type DNA-binding domain"/>
    <property type="match status" value="1"/>
</dbReference>
<evidence type="ECO:0000313" key="3">
    <source>
        <dbReference type="EMBL" id="KAH7029745.1"/>
    </source>
</evidence>
<dbReference type="GO" id="GO:0008270">
    <property type="term" value="F:zinc ion binding"/>
    <property type="evidence" value="ECO:0007669"/>
    <property type="project" value="InterPro"/>
</dbReference>
<dbReference type="CDD" id="cd00067">
    <property type="entry name" value="GAL4"/>
    <property type="match status" value="1"/>
</dbReference>
<evidence type="ECO:0000256" key="1">
    <source>
        <dbReference type="ARBA" id="ARBA00023242"/>
    </source>
</evidence>
<proteinExistence type="predicted"/>
<evidence type="ECO:0000259" key="2">
    <source>
        <dbReference type="PROSITE" id="PS50048"/>
    </source>
</evidence>
<dbReference type="EMBL" id="JAGTJQ010000006">
    <property type="protein sequence ID" value="KAH7029745.1"/>
    <property type="molecule type" value="Genomic_DNA"/>
</dbReference>
<accession>A0A9P8Y634</accession>
<organism evidence="3 4">
    <name type="scientific">Microdochium trichocladiopsis</name>
    <dbReference type="NCBI Taxonomy" id="1682393"/>
    <lineage>
        <taxon>Eukaryota</taxon>
        <taxon>Fungi</taxon>
        <taxon>Dikarya</taxon>
        <taxon>Ascomycota</taxon>
        <taxon>Pezizomycotina</taxon>
        <taxon>Sordariomycetes</taxon>
        <taxon>Xylariomycetidae</taxon>
        <taxon>Xylariales</taxon>
        <taxon>Microdochiaceae</taxon>
        <taxon>Microdochium</taxon>
    </lineage>
</organism>
<dbReference type="Proteomes" id="UP000756346">
    <property type="component" value="Unassembled WGS sequence"/>
</dbReference>
<dbReference type="GO" id="GO:0000981">
    <property type="term" value="F:DNA-binding transcription factor activity, RNA polymerase II-specific"/>
    <property type="evidence" value="ECO:0007669"/>
    <property type="project" value="InterPro"/>
</dbReference>
<protein>
    <recommendedName>
        <fullName evidence="2">Zn(2)-C6 fungal-type domain-containing protein</fullName>
    </recommendedName>
</protein>
<name>A0A9P8Y634_9PEZI</name>
<dbReference type="GeneID" id="70180820"/>
<dbReference type="AlphaFoldDB" id="A0A9P8Y634"/>
<feature type="domain" description="Zn(2)-C6 fungal-type" evidence="2">
    <location>
        <begin position="15"/>
        <end position="45"/>
    </location>
</feature>
<dbReference type="SUPFAM" id="SSF57701">
    <property type="entry name" value="Zn2/Cys6 DNA-binding domain"/>
    <property type="match status" value="1"/>
</dbReference>
<dbReference type="InterPro" id="IPR036864">
    <property type="entry name" value="Zn2-C6_fun-type_DNA-bd_sf"/>
</dbReference>
<gene>
    <name evidence="3" type="ORF">B0I36DRAFT_270406</name>
</gene>
<reference evidence="3" key="1">
    <citation type="journal article" date="2021" name="Nat. Commun.">
        <title>Genetic determinants of endophytism in the Arabidopsis root mycobiome.</title>
        <authorList>
            <person name="Mesny F."/>
            <person name="Miyauchi S."/>
            <person name="Thiergart T."/>
            <person name="Pickel B."/>
            <person name="Atanasova L."/>
            <person name="Karlsson M."/>
            <person name="Huettel B."/>
            <person name="Barry K.W."/>
            <person name="Haridas S."/>
            <person name="Chen C."/>
            <person name="Bauer D."/>
            <person name="Andreopoulos W."/>
            <person name="Pangilinan J."/>
            <person name="LaButti K."/>
            <person name="Riley R."/>
            <person name="Lipzen A."/>
            <person name="Clum A."/>
            <person name="Drula E."/>
            <person name="Henrissat B."/>
            <person name="Kohler A."/>
            <person name="Grigoriev I.V."/>
            <person name="Martin F.M."/>
            <person name="Hacquard S."/>
        </authorList>
    </citation>
    <scope>NUCLEOTIDE SEQUENCE</scope>
    <source>
        <strain evidence="3">MPI-CAGE-CH-0230</strain>
    </source>
</reference>
<dbReference type="PANTHER" id="PTHR47657">
    <property type="entry name" value="STEROL REGULATORY ELEMENT-BINDING PROTEIN ECM22"/>
    <property type="match status" value="1"/>
</dbReference>
<dbReference type="OrthoDB" id="10265322at2759"/>
<dbReference type="InterPro" id="IPR052400">
    <property type="entry name" value="Zn2-C6_fungal_TF"/>
</dbReference>
<dbReference type="InterPro" id="IPR001138">
    <property type="entry name" value="Zn2Cys6_DnaBD"/>
</dbReference>
<dbReference type="PANTHER" id="PTHR47657:SF7">
    <property type="entry name" value="STEROL REGULATORY ELEMENT-BINDING PROTEIN ECM22"/>
    <property type="match status" value="1"/>
</dbReference>
<evidence type="ECO:0000313" key="4">
    <source>
        <dbReference type="Proteomes" id="UP000756346"/>
    </source>
</evidence>
<dbReference type="PROSITE" id="PS50048">
    <property type="entry name" value="ZN2_CY6_FUNGAL_2"/>
    <property type="match status" value="1"/>
</dbReference>
<sequence length="385" mass="42308">MGGSKRKAHSKSRLGCKNCKARKIKCDEKTPSCSNCTRRQVTCDFTVGGSPRPSLSATGLNMTDLELLHNYTAITYLTLADNLATREFYRTTIVQIGFDCDYVMRAILAVSSLHLAHNRIGRRDHYQALAIKHQQTASNTAMPLLSSADPESAQKLFLFGVMTHYYALGWPREPGDKLFLGTSDFPDWIYFLRGTKALLDLSGIPESGPLRPLFAHSIERYVLRKGPEASHSSAHVALTELTDAIASRPHIAAAGGGGNDLRRIYATAIAELKKSFGQAEALRRGAGGGGGGGGGPYEMTDAFSWVYIVADDLLPLLRVGAAEAVAVFAYFCVLLWLLEGHWWMQGWGLQLMAQAYEMLDEEGRVWIVWAMDEIGYVPPSAVDRM</sequence>
<dbReference type="PROSITE" id="PS00463">
    <property type="entry name" value="ZN2_CY6_FUNGAL_1"/>
    <property type="match status" value="1"/>
</dbReference>